<gene>
    <name evidence="1" type="ORF">PYCCODRAFT_1236818</name>
</gene>
<sequence length="157" mass="16898">MTSYPSHPPTWPPSSLRQRSFILRASCVPVVLALPSSGSLRLRRLVSGAAAAAAAAREAAGRGRPCSVSMSGPALVFVRCPWMSCIWQEWSMHSCMGDRWAVLQSLPETLNLVATALCQGAHGLFVSERNRLAGPYRSGDVPRDGCSQFTVKEESPA</sequence>
<protein>
    <submittedName>
        <fullName evidence="1">Uncharacterized protein</fullName>
    </submittedName>
</protein>
<reference evidence="1 2" key="1">
    <citation type="journal article" date="2015" name="Biotechnol. Biofuels">
        <title>Enhanced degradation of softwood versus hardwood by the white-rot fungus Pycnoporus coccineus.</title>
        <authorList>
            <person name="Couturier M."/>
            <person name="Navarro D."/>
            <person name="Chevret D."/>
            <person name="Henrissat B."/>
            <person name="Piumi F."/>
            <person name="Ruiz-Duenas F.J."/>
            <person name="Martinez A.T."/>
            <person name="Grigoriev I.V."/>
            <person name="Riley R."/>
            <person name="Lipzen A."/>
            <person name="Berrin J.G."/>
            <person name="Master E.R."/>
            <person name="Rosso M.N."/>
        </authorList>
    </citation>
    <scope>NUCLEOTIDE SEQUENCE [LARGE SCALE GENOMIC DNA]</scope>
    <source>
        <strain evidence="1 2">BRFM310</strain>
    </source>
</reference>
<keyword evidence="2" id="KW-1185">Reference proteome</keyword>
<dbReference type="AlphaFoldDB" id="A0A1Y2IW99"/>
<organism evidence="1 2">
    <name type="scientific">Trametes coccinea (strain BRFM310)</name>
    <name type="common">Pycnoporus coccineus</name>
    <dbReference type="NCBI Taxonomy" id="1353009"/>
    <lineage>
        <taxon>Eukaryota</taxon>
        <taxon>Fungi</taxon>
        <taxon>Dikarya</taxon>
        <taxon>Basidiomycota</taxon>
        <taxon>Agaricomycotina</taxon>
        <taxon>Agaricomycetes</taxon>
        <taxon>Polyporales</taxon>
        <taxon>Polyporaceae</taxon>
        <taxon>Trametes</taxon>
    </lineage>
</organism>
<dbReference type="Proteomes" id="UP000193067">
    <property type="component" value="Unassembled WGS sequence"/>
</dbReference>
<proteinExistence type="predicted"/>
<evidence type="ECO:0000313" key="2">
    <source>
        <dbReference type="Proteomes" id="UP000193067"/>
    </source>
</evidence>
<accession>A0A1Y2IW99</accession>
<name>A0A1Y2IW99_TRAC3</name>
<evidence type="ECO:0000313" key="1">
    <source>
        <dbReference type="EMBL" id="OSD05420.1"/>
    </source>
</evidence>
<dbReference type="EMBL" id="KZ084093">
    <property type="protein sequence ID" value="OSD05420.1"/>
    <property type="molecule type" value="Genomic_DNA"/>
</dbReference>